<sequence>MVRPLLSGLLATALLAAGPAVAQDRPADQRQRLLELAYALGEGHALRQACEGEDDQSWRARLMRLVQVERPGAMLEAQLRERFNAGFVARRGQACDEAGHKAEAEVARRGQALALKLAHATIQVRRDPPAPDSVADAETAR</sequence>
<feature type="signal peptide" evidence="1">
    <location>
        <begin position="1"/>
        <end position="22"/>
    </location>
</feature>
<comment type="caution">
    <text evidence="2">The sequence shown here is derived from an EMBL/GenBank/DDBJ whole genome shotgun (WGS) entry which is preliminary data.</text>
</comment>
<dbReference type="AlphaFoldDB" id="A0A2W5VF15"/>
<feature type="chain" id="PRO_5016082268" evidence="1">
    <location>
        <begin position="23"/>
        <end position="141"/>
    </location>
</feature>
<protein>
    <submittedName>
        <fullName evidence="2">TIGR02301 family protein</fullName>
    </submittedName>
</protein>
<dbReference type="RefSeq" id="WP_304276341.1">
    <property type="nucleotide sequence ID" value="NZ_QFQZ01000018.1"/>
</dbReference>
<accession>A0A2W5VF15</accession>
<dbReference type="Proteomes" id="UP000249393">
    <property type="component" value="Unassembled WGS sequence"/>
</dbReference>
<dbReference type="Pfam" id="PF09539">
    <property type="entry name" value="DUF2385"/>
    <property type="match status" value="1"/>
</dbReference>
<proteinExistence type="predicted"/>
<dbReference type="EMBL" id="QFQZ01000018">
    <property type="protein sequence ID" value="PZR35166.1"/>
    <property type="molecule type" value="Genomic_DNA"/>
</dbReference>
<keyword evidence="1" id="KW-0732">Signal</keyword>
<evidence type="ECO:0000256" key="1">
    <source>
        <dbReference type="SAM" id="SignalP"/>
    </source>
</evidence>
<dbReference type="NCBIfam" id="TIGR02301">
    <property type="entry name" value="TIGR02301 family protein"/>
    <property type="match status" value="1"/>
</dbReference>
<reference evidence="2 3" key="1">
    <citation type="submission" date="2017-08" db="EMBL/GenBank/DDBJ databases">
        <title>Infants hospitalized years apart are colonized by the same room-sourced microbial strains.</title>
        <authorList>
            <person name="Brooks B."/>
            <person name="Olm M.R."/>
            <person name="Firek B.A."/>
            <person name="Baker R."/>
            <person name="Thomas B.C."/>
            <person name="Morowitz M.J."/>
            <person name="Banfield J.F."/>
        </authorList>
    </citation>
    <scope>NUCLEOTIDE SEQUENCE [LARGE SCALE GENOMIC DNA]</scope>
    <source>
        <strain evidence="2">S2_003_000_R2_4</strain>
    </source>
</reference>
<evidence type="ECO:0000313" key="2">
    <source>
        <dbReference type="EMBL" id="PZR35166.1"/>
    </source>
</evidence>
<evidence type="ECO:0000313" key="3">
    <source>
        <dbReference type="Proteomes" id="UP000249393"/>
    </source>
</evidence>
<name>A0A2W5VF15_9CAUL</name>
<organism evidence="2 3">
    <name type="scientific">Caulobacter segnis</name>
    <dbReference type="NCBI Taxonomy" id="88688"/>
    <lineage>
        <taxon>Bacteria</taxon>
        <taxon>Pseudomonadati</taxon>
        <taxon>Pseudomonadota</taxon>
        <taxon>Alphaproteobacteria</taxon>
        <taxon>Caulobacterales</taxon>
        <taxon>Caulobacteraceae</taxon>
        <taxon>Caulobacter</taxon>
    </lineage>
</organism>
<dbReference type="InterPro" id="IPR012645">
    <property type="entry name" value="CHP02301"/>
</dbReference>
<gene>
    <name evidence="2" type="ORF">DI526_07935</name>
</gene>